<protein>
    <submittedName>
        <fullName evidence="6">SENP8-like protein</fullName>
    </submittedName>
</protein>
<dbReference type="Gene3D" id="3.40.395.10">
    <property type="entry name" value="Adenoviral Proteinase, Chain A"/>
    <property type="match status" value="1"/>
</dbReference>
<keyword evidence="7" id="KW-1185">Reference proteome</keyword>
<name>A0ABY7FV43_MYAAR</name>
<comment type="similarity">
    <text evidence="1">Belongs to the peptidase C48 family.</text>
</comment>
<keyword evidence="4" id="KW-0788">Thiol protease</keyword>
<dbReference type="InterPro" id="IPR003653">
    <property type="entry name" value="Peptidase_C48_C"/>
</dbReference>
<gene>
    <name evidence="6" type="ORF">MAR_011764</name>
</gene>
<accession>A0ABY7FV43</accession>
<dbReference type="InterPro" id="IPR038765">
    <property type="entry name" value="Papain-like_cys_pep_sf"/>
</dbReference>
<evidence type="ECO:0000313" key="7">
    <source>
        <dbReference type="Proteomes" id="UP001164746"/>
    </source>
</evidence>
<dbReference type="SUPFAM" id="SSF54001">
    <property type="entry name" value="Cysteine proteinases"/>
    <property type="match status" value="1"/>
</dbReference>
<evidence type="ECO:0000259" key="5">
    <source>
        <dbReference type="PROSITE" id="PS50600"/>
    </source>
</evidence>
<dbReference type="Proteomes" id="UP001164746">
    <property type="component" value="Chromosome 14"/>
</dbReference>
<evidence type="ECO:0000313" key="6">
    <source>
        <dbReference type="EMBL" id="WAR26060.1"/>
    </source>
</evidence>
<dbReference type="PANTHER" id="PTHR46468:SF1">
    <property type="entry name" value="SENTRIN-SPECIFIC PROTEASE 8"/>
    <property type="match status" value="1"/>
</dbReference>
<dbReference type="PANTHER" id="PTHR46468">
    <property type="entry name" value="SENTRIN-SPECIFIC PROTEASE 8"/>
    <property type="match status" value="1"/>
</dbReference>
<evidence type="ECO:0000256" key="4">
    <source>
        <dbReference type="ARBA" id="ARBA00022807"/>
    </source>
</evidence>
<feature type="domain" description="Ubiquitin-like protease family profile" evidence="5">
    <location>
        <begin position="1"/>
        <end position="128"/>
    </location>
</feature>
<sequence>MAAEDKNPIVLNFNDSLLHKSDVDLLIDNDIGNFLAPLNLPSKQFVFLPVNDNQVVNQTGGNHWNKQEFRHYDSLEGRNQEIARTLAYKIQPYVQAPRGRMKVLEVESPRQTNGYDCGMFVIAVAEHLCKELCEGYTIPLNDLVNPESVSKKRSQVKELIYNVAEEFGT</sequence>
<evidence type="ECO:0000256" key="3">
    <source>
        <dbReference type="ARBA" id="ARBA00022801"/>
    </source>
</evidence>
<reference evidence="6" key="1">
    <citation type="submission" date="2022-11" db="EMBL/GenBank/DDBJ databases">
        <title>Centuries of genome instability and evolution in soft-shell clam transmissible cancer (bioRxiv).</title>
        <authorList>
            <person name="Hart S.F.M."/>
            <person name="Yonemitsu M.A."/>
            <person name="Giersch R.M."/>
            <person name="Beal B.F."/>
            <person name="Arriagada G."/>
            <person name="Davis B.W."/>
            <person name="Ostrander E.A."/>
            <person name="Goff S.P."/>
            <person name="Metzger M.J."/>
        </authorList>
    </citation>
    <scope>NUCLEOTIDE SEQUENCE</scope>
    <source>
        <strain evidence="6">MELC-2E11</strain>
        <tissue evidence="6">Siphon/mantle</tissue>
    </source>
</reference>
<dbReference type="InterPro" id="IPR044613">
    <property type="entry name" value="Nep1/2-like"/>
</dbReference>
<keyword evidence="3" id="KW-0378">Hydrolase</keyword>
<proteinExistence type="inferred from homology"/>
<organism evidence="6 7">
    <name type="scientific">Mya arenaria</name>
    <name type="common">Soft-shell clam</name>
    <dbReference type="NCBI Taxonomy" id="6604"/>
    <lineage>
        <taxon>Eukaryota</taxon>
        <taxon>Metazoa</taxon>
        <taxon>Spiralia</taxon>
        <taxon>Lophotrochozoa</taxon>
        <taxon>Mollusca</taxon>
        <taxon>Bivalvia</taxon>
        <taxon>Autobranchia</taxon>
        <taxon>Heteroconchia</taxon>
        <taxon>Euheterodonta</taxon>
        <taxon>Imparidentia</taxon>
        <taxon>Neoheterodontei</taxon>
        <taxon>Myida</taxon>
        <taxon>Myoidea</taxon>
        <taxon>Myidae</taxon>
        <taxon>Mya</taxon>
    </lineage>
</organism>
<dbReference type="Pfam" id="PF02902">
    <property type="entry name" value="Peptidase_C48"/>
    <property type="match status" value="1"/>
</dbReference>
<keyword evidence="2" id="KW-0645">Protease</keyword>
<dbReference type="EMBL" id="CP111025">
    <property type="protein sequence ID" value="WAR26060.1"/>
    <property type="molecule type" value="Genomic_DNA"/>
</dbReference>
<evidence type="ECO:0000256" key="2">
    <source>
        <dbReference type="ARBA" id="ARBA00022670"/>
    </source>
</evidence>
<evidence type="ECO:0000256" key="1">
    <source>
        <dbReference type="ARBA" id="ARBA00005234"/>
    </source>
</evidence>
<dbReference type="PROSITE" id="PS50600">
    <property type="entry name" value="ULP_PROTEASE"/>
    <property type="match status" value="1"/>
</dbReference>